<feature type="repeat" description="Solcar" evidence="10">
    <location>
        <begin position="217"/>
        <end position="303"/>
    </location>
</feature>
<organism evidence="12 13">
    <name type="scientific">Tetrahymena thermophila (strain SB210)</name>
    <dbReference type="NCBI Taxonomy" id="312017"/>
    <lineage>
        <taxon>Eukaryota</taxon>
        <taxon>Sar</taxon>
        <taxon>Alveolata</taxon>
        <taxon>Ciliophora</taxon>
        <taxon>Intramacronucleata</taxon>
        <taxon>Oligohymenophorea</taxon>
        <taxon>Hymenostomatida</taxon>
        <taxon>Tetrahymenina</taxon>
        <taxon>Tetrahymenidae</taxon>
        <taxon>Tetrahymena</taxon>
    </lineage>
</organism>
<dbReference type="InterPro" id="IPR023395">
    <property type="entry name" value="MCP_dom_sf"/>
</dbReference>
<dbReference type="FunCoup" id="Q22FZ3">
    <property type="interactions" value="407"/>
</dbReference>
<evidence type="ECO:0000256" key="3">
    <source>
        <dbReference type="ARBA" id="ARBA00022448"/>
    </source>
</evidence>
<keyword evidence="3 11" id="KW-0813">Transport</keyword>
<dbReference type="SUPFAM" id="SSF103506">
    <property type="entry name" value="Mitochondrial carrier"/>
    <property type="match status" value="1"/>
</dbReference>
<evidence type="ECO:0000256" key="7">
    <source>
        <dbReference type="ARBA" id="ARBA00022989"/>
    </source>
</evidence>
<feature type="repeat" description="Solcar" evidence="10">
    <location>
        <begin position="12"/>
        <end position="104"/>
    </location>
</feature>
<dbReference type="PANTHER" id="PTHR45618">
    <property type="entry name" value="MITOCHONDRIAL DICARBOXYLATE CARRIER-RELATED"/>
    <property type="match status" value="1"/>
</dbReference>
<evidence type="ECO:0000256" key="10">
    <source>
        <dbReference type="PROSITE-ProRule" id="PRU00282"/>
    </source>
</evidence>
<dbReference type="PROSITE" id="PS50920">
    <property type="entry name" value="SOLCAR"/>
    <property type="match status" value="3"/>
</dbReference>
<dbReference type="InterPro" id="IPR018108">
    <property type="entry name" value="MCP_transmembrane"/>
</dbReference>
<evidence type="ECO:0000256" key="2">
    <source>
        <dbReference type="ARBA" id="ARBA00006375"/>
    </source>
</evidence>
<evidence type="ECO:0000256" key="4">
    <source>
        <dbReference type="ARBA" id="ARBA00022692"/>
    </source>
</evidence>
<dbReference type="AlphaFoldDB" id="Q22FZ3"/>
<dbReference type="Pfam" id="PF00153">
    <property type="entry name" value="Mito_carr"/>
    <property type="match status" value="3"/>
</dbReference>
<evidence type="ECO:0000256" key="9">
    <source>
        <dbReference type="ARBA" id="ARBA00023136"/>
    </source>
</evidence>
<keyword evidence="6" id="KW-0999">Mitochondrion inner membrane</keyword>
<keyword evidence="8" id="KW-0496">Mitochondrion</keyword>
<dbReference type="GO" id="GO:0005743">
    <property type="term" value="C:mitochondrial inner membrane"/>
    <property type="evidence" value="ECO:0007669"/>
    <property type="project" value="UniProtKB-SubCell"/>
</dbReference>
<dbReference type="GeneID" id="7838113"/>
<keyword evidence="13" id="KW-1185">Reference proteome</keyword>
<dbReference type="OMA" id="TLWRGAI"/>
<keyword evidence="4 10" id="KW-0812">Transmembrane</keyword>
<comment type="similarity">
    <text evidence="2 11">Belongs to the mitochondrial carrier (TC 2.A.29) family.</text>
</comment>
<evidence type="ECO:0000256" key="11">
    <source>
        <dbReference type="RuleBase" id="RU000488"/>
    </source>
</evidence>
<evidence type="ECO:0000256" key="8">
    <source>
        <dbReference type="ARBA" id="ARBA00023128"/>
    </source>
</evidence>
<dbReference type="OrthoDB" id="756301at2759"/>
<keyword evidence="9 10" id="KW-0472">Membrane</keyword>
<evidence type="ECO:0000256" key="6">
    <source>
        <dbReference type="ARBA" id="ARBA00022792"/>
    </source>
</evidence>
<reference evidence="13" key="1">
    <citation type="journal article" date="2006" name="PLoS Biol.">
        <title>Macronuclear genome sequence of the ciliate Tetrahymena thermophila, a model eukaryote.</title>
        <authorList>
            <person name="Eisen J.A."/>
            <person name="Coyne R.S."/>
            <person name="Wu M."/>
            <person name="Wu D."/>
            <person name="Thiagarajan M."/>
            <person name="Wortman J.R."/>
            <person name="Badger J.H."/>
            <person name="Ren Q."/>
            <person name="Amedeo P."/>
            <person name="Jones K.M."/>
            <person name="Tallon L.J."/>
            <person name="Delcher A.L."/>
            <person name="Salzberg S.L."/>
            <person name="Silva J.C."/>
            <person name="Haas B.J."/>
            <person name="Majoros W.H."/>
            <person name="Farzad M."/>
            <person name="Carlton J.M."/>
            <person name="Smith R.K. Jr."/>
            <person name="Garg J."/>
            <person name="Pearlman R.E."/>
            <person name="Karrer K.M."/>
            <person name="Sun L."/>
            <person name="Manning G."/>
            <person name="Elde N.C."/>
            <person name="Turkewitz A.P."/>
            <person name="Asai D.J."/>
            <person name="Wilkes D.E."/>
            <person name="Wang Y."/>
            <person name="Cai H."/>
            <person name="Collins K."/>
            <person name="Stewart B.A."/>
            <person name="Lee S.R."/>
            <person name="Wilamowska K."/>
            <person name="Weinberg Z."/>
            <person name="Ruzzo W.L."/>
            <person name="Wloga D."/>
            <person name="Gaertig J."/>
            <person name="Frankel J."/>
            <person name="Tsao C.-C."/>
            <person name="Gorovsky M.A."/>
            <person name="Keeling P.J."/>
            <person name="Waller R.F."/>
            <person name="Patron N.J."/>
            <person name="Cherry J.M."/>
            <person name="Stover N.A."/>
            <person name="Krieger C.J."/>
            <person name="del Toro C."/>
            <person name="Ryder H.F."/>
            <person name="Williamson S.C."/>
            <person name="Barbeau R.A."/>
            <person name="Hamilton E.P."/>
            <person name="Orias E."/>
        </authorList>
    </citation>
    <scope>NUCLEOTIDE SEQUENCE [LARGE SCALE GENOMIC DNA]</scope>
    <source>
        <strain evidence="13">SB210</strain>
    </source>
</reference>
<evidence type="ECO:0000313" key="12">
    <source>
        <dbReference type="EMBL" id="EAR84233.1"/>
    </source>
</evidence>
<evidence type="ECO:0000256" key="5">
    <source>
        <dbReference type="ARBA" id="ARBA00022737"/>
    </source>
</evidence>
<evidence type="ECO:0000256" key="1">
    <source>
        <dbReference type="ARBA" id="ARBA00004448"/>
    </source>
</evidence>
<dbReference type="InParanoid" id="Q22FZ3"/>
<proteinExistence type="inferred from homology"/>
<keyword evidence="7" id="KW-1133">Transmembrane helix</keyword>
<feature type="repeat" description="Solcar" evidence="10">
    <location>
        <begin position="113"/>
        <end position="204"/>
    </location>
</feature>
<dbReference type="FunFam" id="1.50.40.10:FF:000009">
    <property type="entry name" value="Mitochondrial 2-oxoglutarate/malate carrier protein"/>
    <property type="match status" value="1"/>
</dbReference>
<keyword evidence="5" id="KW-0677">Repeat</keyword>
<sequence>MSNPQKQKPGILSTLQPFLIGGVSGMFATLCIQPIDTVKVRIQILSEDAGRTGQKVSVNPITVAKQTIASDGVAGLYRGLDSAIMRQALYATVRLGLFRTISDKIKEAKKRNLTILEKAGASLTAGFFGSIIGNPADLALVRFQADTLLPQDQRRNYKHVFDALFRIVKEEGFFALWKGCTPTVYRALVINLGMLSTFDEVKERLNAYTNTVDTLQTRVIASGCSGIIASLMSLPVDNAKTKIQRMRPDENGKLPYSGFVDCMKKSAQREGILGLWVGLPTFITRVAPHIILTLLAQDAITIYVNARKQH</sequence>
<protein>
    <submittedName>
        <fullName evidence="12">2-oxoglutarate/malate carrier protein</fullName>
    </submittedName>
</protein>
<name>Q22FZ3_TETTS</name>
<evidence type="ECO:0000313" key="13">
    <source>
        <dbReference type="Proteomes" id="UP000009168"/>
    </source>
</evidence>
<dbReference type="InterPro" id="IPR050391">
    <property type="entry name" value="Mito_Metabolite_Transporter"/>
</dbReference>
<dbReference type="Proteomes" id="UP000009168">
    <property type="component" value="Unassembled WGS sequence"/>
</dbReference>
<dbReference type="HOGENOM" id="CLU_015166_14_1_1"/>
<dbReference type="eggNOG" id="KOG0759">
    <property type="taxonomic scope" value="Eukaryota"/>
</dbReference>
<gene>
    <name evidence="12" type="ORF">TTHERM_00721640</name>
</gene>
<comment type="subcellular location">
    <subcellularLocation>
        <location evidence="1">Mitochondrion inner membrane</location>
        <topology evidence="1">Multi-pass membrane protein</topology>
    </subcellularLocation>
</comment>
<dbReference type="EMBL" id="GG662576">
    <property type="protein sequence ID" value="EAR84233.1"/>
    <property type="molecule type" value="Genomic_DNA"/>
</dbReference>
<dbReference type="RefSeq" id="XP_001031896.1">
    <property type="nucleotide sequence ID" value="XM_001031896.3"/>
</dbReference>
<dbReference type="KEGG" id="tet:TTHERM_00721640"/>
<dbReference type="Gene3D" id="1.50.40.10">
    <property type="entry name" value="Mitochondrial carrier domain"/>
    <property type="match status" value="1"/>
</dbReference>
<accession>Q22FZ3</accession>